<keyword evidence="2" id="KW-1185">Reference proteome</keyword>
<dbReference type="InParanoid" id="K3YKS2"/>
<dbReference type="EnsemblPlants" id="KQL02221">
    <property type="protein sequence ID" value="KQL02221"/>
    <property type="gene ID" value="SETIT_014841mg"/>
</dbReference>
<reference evidence="2" key="1">
    <citation type="journal article" date="2012" name="Nat. Biotechnol.">
        <title>Reference genome sequence of the model plant Setaria.</title>
        <authorList>
            <person name="Bennetzen J.L."/>
            <person name="Schmutz J."/>
            <person name="Wang H."/>
            <person name="Percifield R."/>
            <person name="Hawkins J."/>
            <person name="Pontaroli A.C."/>
            <person name="Estep M."/>
            <person name="Feng L."/>
            <person name="Vaughn J.N."/>
            <person name="Grimwood J."/>
            <person name="Jenkins J."/>
            <person name="Barry K."/>
            <person name="Lindquist E."/>
            <person name="Hellsten U."/>
            <person name="Deshpande S."/>
            <person name="Wang X."/>
            <person name="Wu X."/>
            <person name="Mitros T."/>
            <person name="Triplett J."/>
            <person name="Yang X."/>
            <person name="Ye C.Y."/>
            <person name="Mauro-Herrera M."/>
            <person name="Wang L."/>
            <person name="Li P."/>
            <person name="Sharma M."/>
            <person name="Sharma R."/>
            <person name="Ronald P.C."/>
            <person name="Panaud O."/>
            <person name="Kellogg E.A."/>
            <person name="Brutnell T.P."/>
            <person name="Doust A.N."/>
            <person name="Tuskan G.A."/>
            <person name="Rokhsar D."/>
            <person name="Devos K.M."/>
        </authorList>
    </citation>
    <scope>NUCLEOTIDE SEQUENCE [LARGE SCALE GENOMIC DNA]</scope>
    <source>
        <strain evidence="2">cv. Yugu1</strain>
    </source>
</reference>
<dbReference type="AlphaFoldDB" id="K3YKS2"/>
<sequence length="50" mass="5943">MFIFMRDIISNMSQTNYQHFWITDLCTNIFFIHIQGAKGANKRIIYQSAN</sequence>
<dbReference type="Gramene" id="KQL02221">
    <property type="protein sequence ID" value="KQL02221"/>
    <property type="gene ID" value="SETIT_014841mg"/>
</dbReference>
<protein>
    <submittedName>
        <fullName evidence="1">Uncharacterized protein</fullName>
    </submittedName>
</protein>
<reference evidence="1" key="2">
    <citation type="submission" date="2018-08" db="UniProtKB">
        <authorList>
            <consortium name="EnsemblPlants"/>
        </authorList>
    </citation>
    <scope>IDENTIFICATION</scope>
    <source>
        <strain evidence="1">Yugu1</strain>
    </source>
</reference>
<organism evidence="1 2">
    <name type="scientific">Setaria italica</name>
    <name type="common">Foxtail millet</name>
    <name type="synonym">Panicum italicum</name>
    <dbReference type="NCBI Taxonomy" id="4555"/>
    <lineage>
        <taxon>Eukaryota</taxon>
        <taxon>Viridiplantae</taxon>
        <taxon>Streptophyta</taxon>
        <taxon>Embryophyta</taxon>
        <taxon>Tracheophyta</taxon>
        <taxon>Spermatophyta</taxon>
        <taxon>Magnoliopsida</taxon>
        <taxon>Liliopsida</taxon>
        <taxon>Poales</taxon>
        <taxon>Poaceae</taxon>
        <taxon>PACMAD clade</taxon>
        <taxon>Panicoideae</taxon>
        <taxon>Panicodae</taxon>
        <taxon>Paniceae</taxon>
        <taxon>Cenchrinae</taxon>
        <taxon>Setaria</taxon>
    </lineage>
</organism>
<dbReference type="HOGENOM" id="CLU_3127848_0_0_1"/>
<dbReference type="Proteomes" id="UP000004995">
    <property type="component" value="Unassembled WGS sequence"/>
</dbReference>
<evidence type="ECO:0000313" key="2">
    <source>
        <dbReference type="Proteomes" id="UP000004995"/>
    </source>
</evidence>
<dbReference type="EMBL" id="AGNK02003944">
    <property type="status" value="NOT_ANNOTATED_CDS"/>
    <property type="molecule type" value="Genomic_DNA"/>
</dbReference>
<evidence type="ECO:0000313" key="1">
    <source>
        <dbReference type="EnsemblPlants" id="KQL02221"/>
    </source>
</evidence>
<accession>K3YKS2</accession>
<proteinExistence type="predicted"/>
<name>K3YKS2_SETIT</name>